<keyword evidence="3 6" id="KW-0812">Transmembrane</keyword>
<dbReference type="EMBL" id="JBHMAF010000004">
    <property type="protein sequence ID" value="MFB9757057.1"/>
    <property type="molecule type" value="Genomic_DNA"/>
</dbReference>
<comment type="caution">
    <text evidence="8">The sequence shown here is derived from an EMBL/GenBank/DDBJ whole genome shotgun (WGS) entry which is preliminary data.</text>
</comment>
<dbReference type="PANTHER" id="PTHR12677">
    <property type="entry name" value="GOLGI APPARATUS MEMBRANE PROTEIN TVP38-RELATED"/>
    <property type="match status" value="1"/>
</dbReference>
<keyword evidence="2 6" id="KW-1003">Cell membrane</keyword>
<protein>
    <recommendedName>
        <fullName evidence="6">TVP38/TMEM64 family membrane protein</fullName>
    </recommendedName>
</protein>
<feature type="transmembrane region" description="Helical" evidence="6">
    <location>
        <begin position="103"/>
        <end position="126"/>
    </location>
</feature>
<dbReference type="Pfam" id="PF09335">
    <property type="entry name" value="VTT_dom"/>
    <property type="match status" value="1"/>
</dbReference>
<dbReference type="InterPro" id="IPR015414">
    <property type="entry name" value="TMEM64"/>
</dbReference>
<sequence>MIIQNAFTIIPLLGLITINVALFGFFNGFLWSWFTSIIAAIIIFMSVRYCFQDWVLKKINPALVTKVEQAGFMYVIQGRIFPFVPTSLVNIIAGLSSIRFTHFLLGTIIGNFVYFFVLSLIPFGILSVNLNKYVLGGIILLTVLVFYVYKRKKHTLTVINQQKENEAERNF</sequence>
<keyword evidence="4 6" id="KW-1133">Transmembrane helix</keyword>
<gene>
    <name evidence="8" type="ORF">ACFFMS_00615</name>
</gene>
<reference evidence="8 9" key="1">
    <citation type="submission" date="2024-09" db="EMBL/GenBank/DDBJ databases">
        <authorList>
            <person name="Sun Q."/>
            <person name="Mori K."/>
        </authorList>
    </citation>
    <scope>NUCLEOTIDE SEQUENCE [LARGE SCALE GENOMIC DNA]</scope>
    <source>
        <strain evidence="8 9">JCM 11201</strain>
    </source>
</reference>
<evidence type="ECO:0000259" key="7">
    <source>
        <dbReference type="Pfam" id="PF09335"/>
    </source>
</evidence>
<evidence type="ECO:0000313" key="9">
    <source>
        <dbReference type="Proteomes" id="UP001589609"/>
    </source>
</evidence>
<feature type="domain" description="VTT" evidence="7">
    <location>
        <begin position="11"/>
        <end position="120"/>
    </location>
</feature>
<keyword evidence="9" id="KW-1185">Reference proteome</keyword>
<dbReference type="Proteomes" id="UP001589609">
    <property type="component" value="Unassembled WGS sequence"/>
</dbReference>
<keyword evidence="5 6" id="KW-0472">Membrane</keyword>
<feature type="transmembrane region" description="Helical" evidence="6">
    <location>
        <begin position="7"/>
        <end position="26"/>
    </location>
</feature>
<dbReference type="InterPro" id="IPR032816">
    <property type="entry name" value="VTT_dom"/>
</dbReference>
<evidence type="ECO:0000256" key="3">
    <source>
        <dbReference type="ARBA" id="ARBA00022692"/>
    </source>
</evidence>
<name>A0ABV5W9L6_9BACI</name>
<organism evidence="8 9">
    <name type="scientific">Ectobacillus funiculus</name>
    <dbReference type="NCBI Taxonomy" id="137993"/>
    <lineage>
        <taxon>Bacteria</taxon>
        <taxon>Bacillati</taxon>
        <taxon>Bacillota</taxon>
        <taxon>Bacilli</taxon>
        <taxon>Bacillales</taxon>
        <taxon>Bacillaceae</taxon>
        <taxon>Ectobacillus</taxon>
    </lineage>
</organism>
<evidence type="ECO:0000256" key="4">
    <source>
        <dbReference type="ARBA" id="ARBA00022989"/>
    </source>
</evidence>
<comment type="caution">
    <text evidence="6">Lacks conserved residue(s) required for the propagation of feature annotation.</text>
</comment>
<proteinExistence type="inferred from homology"/>
<comment type="similarity">
    <text evidence="6">Belongs to the TVP38/TMEM64 family.</text>
</comment>
<evidence type="ECO:0000256" key="5">
    <source>
        <dbReference type="ARBA" id="ARBA00023136"/>
    </source>
</evidence>
<evidence type="ECO:0000256" key="2">
    <source>
        <dbReference type="ARBA" id="ARBA00022475"/>
    </source>
</evidence>
<feature type="transmembrane region" description="Helical" evidence="6">
    <location>
        <begin position="32"/>
        <end position="51"/>
    </location>
</feature>
<evidence type="ECO:0000256" key="6">
    <source>
        <dbReference type="RuleBase" id="RU366058"/>
    </source>
</evidence>
<comment type="subcellular location">
    <subcellularLocation>
        <location evidence="1 6">Cell membrane</location>
        <topology evidence="1 6">Multi-pass membrane protein</topology>
    </subcellularLocation>
</comment>
<feature type="transmembrane region" description="Helical" evidence="6">
    <location>
        <begin position="132"/>
        <end position="149"/>
    </location>
</feature>
<evidence type="ECO:0000256" key="1">
    <source>
        <dbReference type="ARBA" id="ARBA00004651"/>
    </source>
</evidence>
<evidence type="ECO:0000313" key="8">
    <source>
        <dbReference type="EMBL" id="MFB9757057.1"/>
    </source>
</evidence>
<dbReference type="PANTHER" id="PTHR12677:SF59">
    <property type="entry name" value="GOLGI APPARATUS MEMBRANE PROTEIN TVP38-RELATED"/>
    <property type="match status" value="1"/>
</dbReference>
<accession>A0ABV5W9L6</accession>